<dbReference type="Pfam" id="PF00672">
    <property type="entry name" value="HAMP"/>
    <property type="match status" value="1"/>
</dbReference>
<accession>D7DPE4</accession>
<name>D7DPE4_METV0</name>
<keyword evidence="1" id="KW-0812">Transmembrane</keyword>
<dbReference type="STRING" id="666681.M301_0804"/>
<dbReference type="CDD" id="cd01948">
    <property type="entry name" value="EAL"/>
    <property type="match status" value="1"/>
</dbReference>
<dbReference type="InterPro" id="IPR003660">
    <property type="entry name" value="HAMP_dom"/>
</dbReference>
<evidence type="ECO:0000313" key="5">
    <source>
        <dbReference type="EMBL" id="ADI29188.1"/>
    </source>
</evidence>
<dbReference type="InterPro" id="IPR029150">
    <property type="entry name" value="dCache_3"/>
</dbReference>
<dbReference type="PROSITE" id="PS50883">
    <property type="entry name" value="EAL"/>
    <property type="match status" value="1"/>
</dbReference>
<gene>
    <name evidence="5" type="ordered locus">M301_0804</name>
</gene>
<keyword evidence="6" id="KW-1185">Reference proteome</keyword>
<dbReference type="SUPFAM" id="SSF55073">
    <property type="entry name" value="Nucleotide cyclase"/>
    <property type="match status" value="1"/>
</dbReference>
<dbReference type="KEGG" id="meh:M301_0804"/>
<dbReference type="SMART" id="SM00304">
    <property type="entry name" value="HAMP"/>
    <property type="match status" value="1"/>
</dbReference>
<dbReference type="CDD" id="cd01949">
    <property type="entry name" value="GGDEF"/>
    <property type="match status" value="1"/>
</dbReference>
<organism evidence="5 6">
    <name type="scientific">Methylotenera versatilis (strain 301)</name>
    <dbReference type="NCBI Taxonomy" id="666681"/>
    <lineage>
        <taxon>Bacteria</taxon>
        <taxon>Pseudomonadati</taxon>
        <taxon>Pseudomonadota</taxon>
        <taxon>Betaproteobacteria</taxon>
        <taxon>Nitrosomonadales</taxon>
        <taxon>Methylophilaceae</taxon>
        <taxon>Methylotenera</taxon>
    </lineage>
</organism>
<dbReference type="FunFam" id="3.20.20.450:FF:000001">
    <property type="entry name" value="Cyclic di-GMP phosphodiesterase yahA"/>
    <property type="match status" value="1"/>
</dbReference>
<dbReference type="Pfam" id="PF14827">
    <property type="entry name" value="dCache_3"/>
    <property type="match status" value="1"/>
</dbReference>
<reference evidence="5 6" key="2">
    <citation type="journal article" date="2011" name="J. Bacteriol.">
        <title>Genomes of three methylotrophs from a single niche uncover genetic and metabolic divergence of Methylophilaceae.</title>
        <authorList>
            <person name="Lapidus A."/>
            <person name="Clum A."/>
            <person name="Labutti K."/>
            <person name="Kaluzhnaya M.G."/>
            <person name="Lim S."/>
            <person name="Beck D.A."/>
            <person name="Glavina Del Rio T."/>
            <person name="Nolan M."/>
            <person name="Mavromatis K."/>
            <person name="Huntemann M."/>
            <person name="Lucas S."/>
            <person name="Lidstrom M.E."/>
            <person name="Ivanova N."/>
            <person name="Chistoserdova L."/>
        </authorList>
    </citation>
    <scope>NUCLEOTIDE SEQUENCE [LARGE SCALE GENOMIC DNA]</scope>
    <source>
        <strain evidence="5 6">301</strain>
    </source>
</reference>
<dbReference type="Gene3D" id="3.30.70.270">
    <property type="match status" value="1"/>
</dbReference>
<dbReference type="Pfam" id="PF00990">
    <property type="entry name" value="GGDEF"/>
    <property type="match status" value="1"/>
</dbReference>
<dbReference type="InterPro" id="IPR035919">
    <property type="entry name" value="EAL_sf"/>
</dbReference>
<evidence type="ECO:0000256" key="1">
    <source>
        <dbReference type="SAM" id="Phobius"/>
    </source>
</evidence>
<evidence type="ECO:0000259" key="2">
    <source>
        <dbReference type="PROSITE" id="PS50883"/>
    </source>
</evidence>
<feature type="domain" description="HAMP" evidence="3">
    <location>
        <begin position="304"/>
        <end position="356"/>
    </location>
</feature>
<dbReference type="InterPro" id="IPR029787">
    <property type="entry name" value="Nucleotide_cyclase"/>
</dbReference>
<evidence type="ECO:0000259" key="4">
    <source>
        <dbReference type="PROSITE" id="PS50887"/>
    </source>
</evidence>
<dbReference type="OrthoDB" id="9813903at2"/>
<dbReference type="NCBIfam" id="TIGR00254">
    <property type="entry name" value="GGDEF"/>
    <property type="match status" value="1"/>
</dbReference>
<dbReference type="HOGENOM" id="CLU_000445_70_46_4"/>
<feature type="domain" description="GGDEF" evidence="4">
    <location>
        <begin position="392"/>
        <end position="523"/>
    </location>
</feature>
<feature type="transmembrane region" description="Helical" evidence="1">
    <location>
        <begin position="12"/>
        <end position="33"/>
    </location>
</feature>
<dbReference type="PANTHER" id="PTHR44757:SF2">
    <property type="entry name" value="BIOFILM ARCHITECTURE MAINTENANCE PROTEIN MBAA"/>
    <property type="match status" value="1"/>
</dbReference>
<keyword evidence="1" id="KW-0472">Membrane</keyword>
<dbReference type="PROSITE" id="PS50887">
    <property type="entry name" value="GGDEF"/>
    <property type="match status" value="1"/>
</dbReference>
<dbReference type="GO" id="GO:0016020">
    <property type="term" value="C:membrane"/>
    <property type="evidence" value="ECO:0007669"/>
    <property type="project" value="InterPro"/>
</dbReference>
<dbReference type="AlphaFoldDB" id="D7DPE4"/>
<dbReference type="eggNOG" id="COG2972">
    <property type="taxonomic scope" value="Bacteria"/>
</dbReference>
<dbReference type="SMART" id="SM00267">
    <property type="entry name" value="GGDEF"/>
    <property type="match status" value="1"/>
</dbReference>
<dbReference type="PANTHER" id="PTHR44757">
    <property type="entry name" value="DIGUANYLATE CYCLASE DGCP"/>
    <property type="match status" value="1"/>
</dbReference>
<dbReference type="InterPro" id="IPR043128">
    <property type="entry name" value="Rev_trsase/Diguanyl_cyclase"/>
</dbReference>
<dbReference type="SUPFAM" id="SSF141868">
    <property type="entry name" value="EAL domain-like"/>
    <property type="match status" value="1"/>
</dbReference>
<dbReference type="Pfam" id="PF00563">
    <property type="entry name" value="EAL"/>
    <property type="match status" value="1"/>
</dbReference>
<dbReference type="PROSITE" id="PS50885">
    <property type="entry name" value="HAMP"/>
    <property type="match status" value="1"/>
</dbReference>
<dbReference type="eggNOG" id="COG5001">
    <property type="taxonomic scope" value="Bacteria"/>
</dbReference>
<dbReference type="InterPro" id="IPR001633">
    <property type="entry name" value="EAL_dom"/>
</dbReference>
<dbReference type="Gene3D" id="3.20.20.450">
    <property type="entry name" value="EAL domain"/>
    <property type="match status" value="1"/>
</dbReference>
<dbReference type="InterPro" id="IPR000160">
    <property type="entry name" value="GGDEF_dom"/>
</dbReference>
<reference evidence="6" key="1">
    <citation type="submission" date="2010-05" db="EMBL/GenBank/DDBJ databases">
        <title>Complete sequence of Methylotenera sp. 301.</title>
        <authorList>
            <person name="Lucas S."/>
            <person name="Copeland A."/>
            <person name="Lapidus A."/>
            <person name="Cheng J.-F."/>
            <person name="Bruce D."/>
            <person name="Goodwin L."/>
            <person name="Pitluck S."/>
            <person name="Clum A."/>
            <person name="Land M."/>
            <person name="Hauser L."/>
            <person name="Kyrpides N."/>
            <person name="Ivanova N."/>
            <person name="Chistoservova L."/>
            <person name="Kalyuzhnaya M."/>
            <person name="Woyke T."/>
        </authorList>
    </citation>
    <scope>NUCLEOTIDE SEQUENCE [LARGE SCALE GENOMIC DNA]</scope>
    <source>
        <strain evidence="6">301</strain>
    </source>
</reference>
<dbReference type="SMART" id="SM00052">
    <property type="entry name" value="EAL"/>
    <property type="match status" value="1"/>
</dbReference>
<feature type="transmembrane region" description="Helical" evidence="1">
    <location>
        <begin position="282"/>
        <end position="302"/>
    </location>
</feature>
<dbReference type="InterPro" id="IPR052155">
    <property type="entry name" value="Biofilm_reg_signaling"/>
</dbReference>
<dbReference type="RefSeq" id="WP_013147504.1">
    <property type="nucleotide sequence ID" value="NC_014207.1"/>
</dbReference>
<dbReference type="Proteomes" id="UP000000383">
    <property type="component" value="Chromosome"/>
</dbReference>
<dbReference type="GO" id="GO:0007165">
    <property type="term" value="P:signal transduction"/>
    <property type="evidence" value="ECO:0007669"/>
    <property type="project" value="InterPro"/>
</dbReference>
<dbReference type="EMBL" id="CP002056">
    <property type="protein sequence ID" value="ADI29188.1"/>
    <property type="molecule type" value="Genomic_DNA"/>
</dbReference>
<protein>
    <submittedName>
        <fullName evidence="5">Diguanylate cyclase/phosphodiesterase with extracellular sensor</fullName>
    </submittedName>
</protein>
<dbReference type="SUPFAM" id="SSF158472">
    <property type="entry name" value="HAMP domain-like"/>
    <property type="match status" value="1"/>
</dbReference>
<feature type="domain" description="EAL" evidence="2">
    <location>
        <begin position="532"/>
        <end position="785"/>
    </location>
</feature>
<keyword evidence="1" id="KW-1133">Transmembrane helix</keyword>
<evidence type="ECO:0000313" key="6">
    <source>
        <dbReference type="Proteomes" id="UP000000383"/>
    </source>
</evidence>
<sequence length="798" mass="88981">MKFKSLNTRITFIFLVLILSIQIVGSIAIRLSIEKNARASVNEQLVLGEKIFLSLLDQNSESLSQGARILAIDYGFRQAIASNDDETMLSALNNQQKRLGANISVFYTSTKFYTTADDHQIISGEKIYSDVKSAVTALVENAQGSGNFKSFAIFNNEPYQLVAVPVKAPLTIGWVIMGFKINNTLAKKLHKLSNLEVTFVSRANESNWSLTASTLTGHSIKSVMTQPSNIIDTKTMNREIDIGGMSFGSRYVSILNSPNQMLYAVLQRSIDEATAPYKNLQLTLLILTIFGAFVFAISIYYVSKYITKPITDLVQVAKSLEKGNYEVSITTDRKDELGELSRSFSSMSEAISTREKSISRLAYFDELTHLPNRTSFMLRLNKALEEAEVTKQQLTIFILNLNRFKQINNILGHDAGDEILRVVAQKIKATAREQDFVARIAGVQFAMILPDTTSEVGLSLANDLSKSFESPILISMQSVDVSASIGIASFPKHAKNEAKLLTRAEMAMYAAKASRVGTTVFDKSYDINSSTNLSMASELKNAIAGNQLIMYVQPKIGIATSKLTSLEALVRWKHPEKGFIFPDQFIPFAEQTGYIQLISQWMLNEAARYSQIWNTMNLHYPIAVNISTRDLIDQELPEKINAIFKTYNIDDSSLSLEITESSIMDDPVRALATLDKLSGMNIKLSIDDFGTGYSSLAYLKRLPVNELKIDKSFILKMEQDESDKKIVQSTIDLGHNLGLKVVAEGIENQVVWDLLRKMGCDSGQGYYMSKPMPASDFVSWINLWDSSSIYKETQLNID</sequence>
<dbReference type="CDD" id="cd06225">
    <property type="entry name" value="HAMP"/>
    <property type="match status" value="1"/>
</dbReference>
<dbReference type="Gene3D" id="6.10.340.10">
    <property type="match status" value="1"/>
</dbReference>
<proteinExistence type="predicted"/>
<evidence type="ECO:0000259" key="3">
    <source>
        <dbReference type="PROSITE" id="PS50885"/>
    </source>
</evidence>